<reference evidence="2 3" key="1">
    <citation type="journal article" date="2014" name="Nat. Commun.">
        <title>Multiple recent horizontal transfers of a large genomic region in cheese making fungi.</title>
        <authorList>
            <person name="Cheeseman K."/>
            <person name="Ropars J."/>
            <person name="Renault P."/>
            <person name="Dupont J."/>
            <person name="Gouzy J."/>
            <person name="Branca A."/>
            <person name="Abraham A.L."/>
            <person name="Ceppi M."/>
            <person name="Conseiller E."/>
            <person name="Debuchy R."/>
            <person name="Malagnac F."/>
            <person name="Goarin A."/>
            <person name="Silar P."/>
            <person name="Lacoste S."/>
            <person name="Sallet E."/>
            <person name="Bensimon A."/>
            <person name="Giraud T."/>
            <person name="Brygoo Y."/>
        </authorList>
    </citation>
    <scope>NUCLEOTIDE SEQUENCE [LARGE SCALE GENOMIC DNA]</scope>
    <source>
        <strain evidence="3">FM 013</strain>
    </source>
</reference>
<dbReference type="Proteomes" id="UP000053732">
    <property type="component" value="Unassembled WGS sequence"/>
</dbReference>
<evidence type="ECO:0000256" key="1">
    <source>
        <dbReference type="SAM" id="Phobius"/>
    </source>
</evidence>
<protein>
    <submittedName>
        <fullName evidence="2">Str. FM013</fullName>
    </submittedName>
</protein>
<evidence type="ECO:0000313" key="3">
    <source>
        <dbReference type="Proteomes" id="UP000053732"/>
    </source>
</evidence>
<dbReference type="AlphaFoldDB" id="A0A0G4P5C0"/>
<keyword evidence="1" id="KW-1133">Transmembrane helix</keyword>
<name>A0A0G4P5C0_PENC3</name>
<feature type="transmembrane region" description="Helical" evidence="1">
    <location>
        <begin position="46"/>
        <end position="68"/>
    </location>
</feature>
<proteinExistence type="predicted"/>
<sequence>MAHKENTYWKNVLTIVPIVGAGLATMTFLLRLYCRRMKAVGLLLEDYLMGVGLIISFAVTAFVVDTAFNGVGLPIKSLPKDERTRIQFLLRVFFTFPPCLGDIGISSNNQTTVRFENYMAGDDWS</sequence>
<keyword evidence="3" id="KW-1185">Reference proteome</keyword>
<organism evidence="2 3">
    <name type="scientific">Penicillium camemberti (strain FM 013)</name>
    <dbReference type="NCBI Taxonomy" id="1429867"/>
    <lineage>
        <taxon>Eukaryota</taxon>
        <taxon>Fungi</taxon>
        <taxon>Dikarya</taxon>
        <taxon>Ascomycota</taxon>
        <taxon>Pezizomycotina</taxon>
        <taxon>Eurotiomycetes</taxon>
        <taxon>Eurotiomycetidae</taxon>
        <taxon>Eurotiales</taxon>
        <taxon>Aspergillaceae</taxon>
        <taxon>Penicillium</taxon>
    </lineage>
</organism>
<accession>A0A0G4P5C0</accession>
<feature type="transmembrane region" description="Helical" evidence="1">
    <location>
        <begin position="12"/>
        <end position="34"/>
    </location>
</feature>
<dbReference type="STRING" id="1429867.A0A0G4P5C0"/>
<keyword evidence="1" id="KW-0472">Membrane</keyword>
<dbReference type="EMBL" id="HG793139">
    <property type="protein sequence ID" value="CRL21505.1"/>
    <property type="molecule type" value="Genomic_DNA"/>
</dbReference>
<gene>
    <name evidence="2" type="ORF">PCAMFM013_S006g000045</name>
</gene>
<evidence type="ECO:0000313" key="2">
    <source>
        <dbReference type="EMBL" id="CRL21505.1"/>
    </source>
</evidence>
<keyword evidence="1" id="KW-0812">Transmembrane</keyword>